<dbReference type="Proteomes" id="UP001589627">
    <property type="component" value="Unassembled WGS sequence"/>
</dbReference>
<evidence type="ECO:0000313" key="1">
    <source>
        <dbReference type="EMBL" id="MFB9831546.1"/>
    </source>
</evidence>
<sequence>MTADTKARAEAFHALHDGLLVLPNAWDAVSARLVADAGARAVATTSAGVAWSLGAADGETLGRDRRVDLIALVAAAVDVPVSADIEGGYS</sequence>
<evidence type="ECO:0000313" key="2">
    <source>
        <dbReference type="Proteomes" id="UP001589627"/>
    </source>
</evidence>
<gene>
    <name evidence="1" type="ORF">ACFFNX_05005</name>
</gene>
<protein>
    <submittedName>
        <fullName evidence="1">Isocitrate lyase/phosphoenolpyruvate mutase family protein</fullName>
    </submittedName>
</protein>
<dbReference type="EMBL" id="JBHLZP010000021">
    <property type="protein sequence ID" value="MFB9831546.1"/>
    <property type="molecule type" value="Genomic_DNA"/>
</dbReference>
<accession>A0ABV5Y947</accession>
<proteinExistence type="predicted"/>
<dbReference type="Gene3D" id="3.20.20.60">
    <property type="entry name" value="Phosphoenolpyruvate-binding domains"/>
    <property type="match status" value="1"/>
</dbReference>
<dbReference type="PANTHER" id="PTHR42905">
    <property type="entry name" value="PHOSPHOENOLPYRUVATE CARBOXYLASE"/>
    <property type="match status" value="1"/>
</dbReference>
<name>A0ABV5Y947_9ACTN</name>
<keyword evidence="2" id="KW-1185">Reference proteome</keyword>
<dbReference type="SUPFAM" id="SSF51621">
    <property type="entry name" value="Phosphoenolpyruvate/pyruvate domain"/>
    <property type="match status" value="1"/>
</dbReference>
<dbReference type="GO" id="GO:0016829">
    <property type="term" value="F:lyase activity"/>
    <property type="evidence" value="ECO:0007669"/>
    <property type="project" value="UniProtKB-KW"/>
</dbReference>
<organism evidence="1 2">
    <name type="scientific">Actinoallomurus acaciae</name>
    <dbReference type="NCBI Taxonomy" id="502577"/>
    <lineage>
        <taxon>Bacteria</taxon>
        <taxon>Bacillati</taxon>
        <taxon>Actinomycetota</taxon>
        <taxon>Actinomycetes</taxon>
        <taxon>Streptosporangiales</taxon>
        <taxon>Thermomonosporaceae</taxon>
        <taxon>Actinoallomurus</taxon>
    </lineage>
</organism>
<dbReference type="RefSeq" id="WP_378195860.1">
    <property type="nucleotide sequence ID" value="NZ_JBHLZP010000021.1"/>
</dbReference>
<dbReference type="InterPro" id="IPR015813">
    <property type="entry name" value="Pyrv/PenolPyrv_kinase-like_dom"/>
</dbReference>
<dbReference type="PANTHER" id="PTHR42905:SF16">
    <property type="entry name" value="CARBOXYPHOSPHONOENOLPYRUVATE PHOSPHONOMUTASE-LIKE PROTEIN (AFU_ORTHOLOGUE AFUA_5G07230)"/>
    <property type="match status" value="1"/>
</dbReference>
<comment type="caution">
    <text evidence="1">The sequence shown here is derived from an EMBL/GenBank/DDBJ whole genome shotgun (WGS) entry which is preliminary data.</text>
</comment>
<reference evidence="1 2" key="1">
    <citation type="submission" date="2024-09" db="EMBL/GenBank/DDBJ databases">
        <authorList>
            <person name="Sun Q."/>
            <person name="Mori K."/>
        </authorList>
    </citation>
    <scope>NUCLEOTIDE SEQUENCE [LARGE SCALE GENOMIC DNA]</scope>
    <source>
        <strain evidence="1 2">TBRC 0563</strain>
    </source>
</reference>
<keyword evidence="1" id="KW-0456">Lyase</keyword>
<dbReference type="Pfam" id="PF13714">
    <property type="entry name" value="PEP_mutase"/>
    <property type="match status" value="1"/>
</dbReference>
<feature type="non-terminal residue" evidence="1">
    <location>
        <position position="90"/>
    </location>
</feature>
<dbReference type="InterPro" id="IPR040442">
    <property type="entry name" value="Pyrv_kinase-like_dom_sf"/>
</dbReference>